<feature type="region of interest" description="Disordered" evidence="1">
    <location>
        <begin position="228"/>
        <end position="248"/>
    </location>
</feature>
<dbReference type="EMBL" id="JAJAGO010000008">
    <property type="protein sequence ID" value="MCT2591815.1"/>
    <property type="molecule type" value="Genomic_DNA"/>
</dbReference>
<evidence type="ECO:0000313" key="3">
    <source>
        <dbReference type="EMBL" id="MCT2591815.1"/>
    </source>
</evidence>
<feature type="domain" description="DUF4097" evidence="2">
    <location>
        <begin position="152"/>
        <end position="266"/>
    </location>
</feature>
<name>A0ABT2JVC5_9ACTN</name>
<dbReference type="InterPro" id="IPR025164">
    <property type="entry name" value="Toastrack_DUF4097"/>
</dbReference>
<dbReference type="Proteomes" id="UP001156389">
    <property type="component" value="Unassembled WGS sequence"/>
</dbReference>
<keyword evidence="4" id="KW-1185">Reference proteome</keyword>
<evidence type="ECO:0000313" key="4">
    <source>
        <dbReference type="Proteomes" id="UP001156389"/>
    </source>
</evidence>
<comment type="caution">
    <text evidence="3">The sequence shown here is derived from an EMBL/GenBank/DDBJ whole genome shotgun (WGS) entry which is preliminary data.</text>
</comment>
<gene>
    <name evidence="3" type="ORF">LHJ74_18250</name>
</gene>
<sequence>MPAHRSGQITEPSTLDFSAPVEELQIRVVNGTVNVVGTDEPTARVEIAELHGPPLSVTHVGGSLVVAYEDLPWQGFLKWLDGKSWRREVVVSVSVPAHVRLTVGVVGASAVVSGIRGRTDVRGVSGGITLVGLRGEVHAETVTGHVETQSLQGPLRLHTVSGEFTVIDGSGADIEAGSVSGDMILDLAPADEAADISLTTVSGAVAVRLAHSADTRVRASTTGGRLSSAFGELRSEGPRGAKRLTGTLGAGSGRLTATSVSGAIALLCRPPAEEPAGFDDEPPADAAFLRKDI</sequence>
<dbReference type="RefSeq" id="WP_260219150.1">
    <property type="nucleotide sequence ID" value="NZ_JAJAGO010000008.1"/>
</dbReference>
<proteinExistence type="predicted"/>
<reference evidence="3 4" key="1">
    <citation type="submission" date="2021-10" db="EMBL/GenBank/DDBJ databases">
        <title>Streptomyces gossypii sp. nov., isolated from soil collected from cotton field.</title>
        <authorList>
            <person name="Ge X."/>
            <person name="Chen X."/>
            <person name="Liu W."/>
        </authorList>
    </citation>
    <scope>NUCLEOTIDE SEQUENCE [LARGE SCALE GENOMIC DNA]</scope>
    <source>
        <strain evidence="3 4">N2-109</strain>
    </source>
</reference>
<dbReference type="Pfam" id="PF13349">
    <property type="entry name" value="DUF4097"/>
    <property type="match status" value="1"/>
</dbReference>
<accession>A0ABT2JVC5</accession>
<evidence type="ECO:0000256" key="1">
    <source>
        <dbReference type="SAM" id="MobiDB-lite"/>
    </source>
</evidence>
<protein>
    <submittedName>
        <fullName evidence="3">DUF4097 domain-containing protein</fullName>
    </submittedName>
</protein>
<evidence type="ECO:0000259" key="2">
    <source>
        <dbReference type="Pfam" id="PF13349"/>
    </source>
</evidence>
<organism evidence="3 4">
    <name type="scientific">Streptomyces gossypii</name>
    <dbReference type="NCBI Taxonomy" id="2883101"/>
    <lineage>
        <taxon>Bacteria</taxon>
        <taxon>Bacillati</taxon>
        <taxon>Actinomycetota</taxon>
        <taxon>Actinomycetes</taxon>
        <taxon>Kitasatosporales</taxon>
        <taxon>Streptomycetaceae</taxon>
        <taxon>Streptomyces</taxon>
    </lineage>
</organism>